<evidence type="ECO:0000313" key="3">
    <source>
        <dbReference type="EnsemblMetazoa" id="ASIC004216-PA"/>
    </source>
</evidence>
<protein>
    <submittedName>
        <fullName evidence="2 3">Uncharacterized protein</fullName>
    </submittedName>
</protein>
<reference evidence="2 4" key="1">
    <citation type="journal article" date="2014" name="BMC Genomics">
        <title>Genome sequence of Anopheles sinensis provides insight into genetics basis of mosquito competence for malaria parasites.</title>
        <authorList>
            <person name="Zhou D."/>
            <person name="Zhang D."/>
            <person name="Ding G."/>
            <person name="Shi L."/>
            <person name="Hou Q."/>
            <person name="Ye Y."/>
            <person name="Xu Y."/>
            <person name="Zhou H."/>
            <person name="Xiong C."/>
            <person name="Li S."/>
            <person name="Yu J."/>
            <person name="Hong S."/>
            <person name="Yu X."/>
            <person name="Zou P."/>
            <person name="Chen C."/>
            <person name="Chang X."/>
            <person name="Wang W."/>
            <person name="Lv Y."/>
            <person name="Sun Y."/>
            <person name="Ma L."/>
            <person name="Shen B."/>
            <person name="Zhu C."/>
        </authorList>
    </citation>
    <scope>NUCLEOTIDE SEQUENCE [LARGE SCALE GENOMIC DNA]</scope>
</reference>
<gene>
    <name evidence="2" type="ORF">ZHAS_00004216</name>
</gene>
<accession>A0A084VGE0</accession>
<feature type="compositionally biased region" description="Polar residues" evidence="1">
    <location>
        <begin position="34"/>
        <end position="49"/>
    </location>
</feature>
<dbReference type="VEuPathDB" id="VectorBase:ASIC004216"/>
<dbReference type="AlphaFoldDB" id="A0A084VGE0"/>
<feature type="compositionally biased region" description="Low complexity" evidence="1">
    <location>
        <begin position="9"/>
        <end position="19"/>
    </location>
</feature>
<evidence type="ECO:0000256" key="1">
    <source>
        <dbReference type="SAM" id="MobiDB-lite"/>
    </source>
</evidence>
<dbReference type="EMBL" id="ATLV01012858">
    <property type="status" value="NOT_ANNOTATED_CDS"/>
    <property type="molecule type" value="Genomic_DNA"/>
</dbReference>
<evidence type="ECO:0000313" key="2">
    <source>
        <dbReference type="EMBL" id="KFB37034.1"/>
    </source>
</evidence>
<name>A0A084VGE0_ANOSI</name>
<dbReference type="Proteomes" id="UP000030765">
    <property type="component" value="Unassembled WGS sequence"/>
</dbReference>
<proteinExistence type="predicted"/>
<evidence type="ECO:0000313" key="4">
    <source>
        <dbReference type="Proteomes" id="UP000030765"/>
    </source>
</evidence>
<dbReference type="EnsemblMetazoa" id="ASIC004216-RA">
    <property type="protein sequence ID" value="ASIC004216-PA"/>
    <property type="gene ID" value="ASIC004216"/>
</dbReference>
<organism evidence="2">
    <name type="scientific">Anopheles sinensis</name>
    <name type="common">Mosquito</name>
    <dbReference type="NCBI Taxonomy" id="74873"/>
    <lineage>
        <taxon>Eukaryota</taxon>
        <taxon>Metazoa</taxon>
        <taxon>Ecdysozoa</taxon>
        <taxon>Arthropoda</taxon>
        <taxon>Hexapoda</taxon>
        <taxon>Insecta</taxon>
        <taxon>Pterygota</taxon>
        <taxon>Neoptera</taxon>
        <taxon>Endopterygota</taxon>
        <taxon>Diptera</taxon>
        <taxon>Nematocera</taxon>
        <taxon>Culicoidea</taxon>
        <taxon>Culicidae</taxon>
        <taxon>Anophelinae</taxon>
        <taxon>Anopheles</taxon>
    </lineage>
</organism>
<reference evidence="3" key="2">
    <citation type="submission" date="2020-05" db="UniProtKB">
        <authorList>
            <consortium name="EnsemblMetazoa"/>
        </authorList>
    </citation>
    <scope>IDENTIFICATION</scope>
</reference>
<dbReference type="EMBL" id="KE524818">
    <property type="protein sequence ID" value="KFB37034.1"/>
    <property type="molecule type" value="Genomic_DNA"/>
</dbReference>
<keyword evidence="4" id="KW-1185">Reference proteome</keyword>
<sequence length="93" mass="10251">MKDSKQKQKQQGQDVFQIQFPKERPRTAPAAAETCSSSGLGKLTGQNGTTKKHTTVYDSTYARRTLPTPLRLALAFALSTTERLAHALRLGTF</sequence>
<feature type="region of interest" description="Disordered" evidence="1">
    <location>
        <begin position="1"/>
        <end position="51"/>
    </location>
</feature>